<dbReference type="OrthoDB" id="4551029at2"/>
<evidence type="ECO:0000313" key="1">
    <source>
        <dbReference type="EMBL" id="TQL70368.1"/>
    </source>
</evidence>
<sequence length="218" mass="24420">MTTRTAPRGHTSTTLSLIRKGPLPSGAYAGQAWRIHEIATDFDLEDVWALPVQGGPDDFPRFVEAVMNGDERDFPAAYRLLFAVRWALGRVLGTDTHEHGLEERVESLHDRLPADLGEHPAPVREESPFRPLYLTDREYAAEIANRTMHGVLHIGWVEDATASDGFSAQLSVLVRPNGLCGEAYMAFIKPFRYLVVYPAMLRTFEQRWESAAAERSVA</sequence>
<dbReference type="Pfam" id="PF11066">
    <property type="entry name" value="DUF2867"/>
    <property type="match status" value="1"/>
</dbReference>
<dbReference type="InterPro" id="IPR021295">
    <property type="entry name" value="DUF2867"/>
</dbReference>
<keyword evidence="2" id="KW-1185">Reference proteome</keyword>
<name>A0A543ACQ9_9ACTN</name>
<dbReference type="AlphaFoldDB" id="A0A543ACQ9"/>
<gene>
    <name evidence="1" type="ORF">FB381_4298</name>
</gene>
<dbReference type="Proteomes" id="UP000320209">
    <property type="component" value="Unassembled WGS sequence"/>
</dbReference>
<evidence type="ECO:0000313" key="2">
    <source>
        <dbReference type="Proteomes" id="UP000320209"/>
    </source>
</evidence>
<dbReference type="RefSeq" id="WP_141782143.1">
    <property type="nucleotide sequence ID" value="NZ_VFOV01000001.1"/>
</dbReference>
<reference evidence="1 2" key="1">
    <citation type="submission" date="2019-06" db="EMBL/GenBank/DDBJ databases">
        <title>Sequencing the genomes of 1000 actinobacteria strains.</title>
        <authorList>
            <person name="Klenk H.-P."/>
        </authorList>
    </citation>
    <scope>NUCLEOTIDE SEQUENCE [LARGE SCALE GENOMIC DNA]</scope>
    <source>
        <strain evidence="1 2">DSM 25218</strain>
    </source>
</reference>
<comment type="caution">
    <text evidence="1">The sequence shown here is derived from an EMBL/GenBank/DDBJ whole genome shotgun (WGS) entry which is preliminary data.</text>
</comment>
<protein>
    <submittedName>
        <fullName evidence="1">Uncharacterized protein DUF2867</fullName>
    </submittedName>
</protein>
<dbReference type="EMBL" id="VFOV01000001">
    <property type="protein sequence ID" value="TQL70368.1"/>
    <property type="molecule type" value="Genomic_DNA"/>
</dbReference>
<accession>A0A543ACQ9</accession>
<proteinExistence type="predicted"/>
<organism evidence="1 2">
    <name type="scientific">Nocardioides albertanoniae</name>
    <dbReference type="NCBI Taxonomy" id="1175486"/>
    <lineage>
        <taxon>Bacteria</taxon>
        <taxon>Bacillati</taxon>
        <taxon>Actinomycetota</taxon>
        <taxon>Actinomycetes</taxon>
        <taxon>Propionibacteriales</taxon>
        <taxon>Nocardioidaceae</taxon>
        <taxon>Nocardioides</taxon>
    </lineage>
</organism>